<sequence length="256" mass="29098">MLKVDLDTLFHRSSTRVDQDSTVVRDHLADGKIVRWRELLDLGVSANSLSAMIRRGDLDRMEWGTYQLTPDLRPDPEETPDVEDDNMYLEQFQEVIPKAPNAVICMMSAVAYHGLSLDVPHQVWIGIQHGRRPPRLDYPPVKAVKWRKAEALSLGVETKSFQGTDIRITNLERTVTDIFRYSSNLHDPTLPRKVLKTAMEKPEFDREKLADYARTFSVKDRIWQDVEMLDLMGGAPQSHHASSFPAGYQSNGPGIA</sequence>
<evidence type="ECO:0008006" key="3">
    <source>
        <dbReference type="Google" id="ProtNLM"/>
    </source>
</evidence>
<dbReference type="eggNOG" id="COG5340">
    <property type="taxonomic scope" value="Bacteria"/>
</dbReference>
<reference evidence="2" key="1">
    <citation type="journal article" date="2014" name="Stand. Genomic Sci.">
        <title>Genome sequence of the exopolysaccharide-producing Salipiger mucosus type strain (DSM 16094(T)), a moderately halophilic member of the Roseobacter clade.</title>
        <authorList>
            <person name="Riedel T."/>
            <person name="Spring S."/>
            <person name="Fiebig A."/>
            <person name="Petersen J."/>
            <person name="Kyrpides N.C."/>
            <person name="Goker M."/>
            <person name="Klenk H.P."/>
        </authorList>
    </citation>
    <scope>NUCLEOTIDE SEQUENCE [LARGE SCALE GENOMIC DNA]</scope>
    <source>
        <strain evidence="2">DSM 16094</strain>
    </source>
</reference>
<dbReference type="EMBL" id="APVH01000013">
    <property type="protein sequence ID" value="EPX84043.1"/>
    <property type="molecule type" value="Genomic_DNA"/>
</dbReference>
<organism evidence="1 2">
    <name type="scientific">Salipiger mucosus DSM 16094</name>
    <dbReference type="NCBI Taxonomy" id="1123237"/>
    <lineage>
        <taxon>Bacteria</taxon>
        <taxon>Pseudomonadati</taxon>
        <taxon>Pseudomonadota</taxon>
        <taxon>Alphaproteobacteria</taxon>
        <taxon>Rhodobacterales</taxon>
        <taxon>Roseobacteraceae</taxon>
        <taxon>Salipiger</taxon>
    </lineage>
</organism>
<comment type="caution">
    <text evidence="1">The sequence shown here is derived from an EMBL/GenBank/DDBJ whole genome shotgun (WGS) entry which is preliminary data.</text>
</comment>
<dbReference type="RefSeq" id="WP_021120010.1">
    <property type="nucleotide sequence ID" value="NZ_KE557274.1"/>
</dbReference>
<keyword evidence="2" id="KW-1185">Reference proteome</keyword>
<dbReference type="HOGENOM" id="CLU_1085396_0_0_5"/>
<evidence type="ECO:0000313" key="2">
    <source>
        <dbReference type="Proteomes" id="UP000015347"/>
    </source>
</evidence>
<proteinExistence type="predicted"/>
<dbReference type="STRING" id="1123237.Salmuc_01818"/>
<name>S9QWR3_9RHOB</name>
<accession>S9QWR3</accession>
<evidence type="ECO:0000313" key="1">
    <source>
        <dbReference type="EMBL" id="EPX84043.1"/>
    </source>
</evidence>
<dbReference type="AlphaFoldDB" id="S9QWR3"/>
<dbReference type="Proteomes" id="UP000015347">
    <property type="component" value="Unassembled WGS sequence"/>
</dbReference>
<gene>
    <name evidence="1" type="ORF">Salmuc_01818</name>
</gene>
<protein>
    <recommendedName>
        <fullName evidence="3">Transcriptional regulator</fullName>
    </recommendedName>
</protein>